<protein>
    <recommendedName>
        <fullName evidence="1">B30.2/SPRY domain-containing protein</fullName>
    </recommendedName>
</protein>
<organism>
    <name type="scientific">Branchiostoma floridae</name>
    <name type="common">Florida lancelet</name>
    <name type="synonym">Amphioxus</name>
    <dbReference type="NCBI Taxonomy" id="7739"/>
    <lineage>
        <taxon>Eukaryota</taxon>
        <taxon>Metazoa</taxon>
        <taxon>Chordata</taxon>
        <taxon>Cephalochordata</taxon>
        <taxon>Leptocardii</taxon>
        <taxon>Amphioxiformes</taxon>
        <taxon>Branchiostomatidae</taxon>
        <taxon>Branchiostoma</taxon>
    </lineage>
</organism>
<dbReference type="Gene3D" id="2.60.120.920">
    <property type="match status" value="1"/>
</dbReference>
<dbReference type="FunCoup" id="C3ZBV6">
    <property type="interactions" value="1"/>
</dbReference>
<dbReference type="InParanoid" id="C3ZBV6"/>
<dbReference type="AlphaFoldDB" id="C3ZBV6"/>
<evidence type="ECO:0000259" key="1">
    <source>
        <dbReference type="PROSITE" id="PS50188"/>
    </source>
</evidence>
<dbReference type="PANTHER" id="PTHR24099:SF16">
    <property type="entry name" value="E3 UBIQUITIN-PROTEIN LIGASE MIDLINE-1-LIKE ISOFORM X1"/>
    <property type="match status" value="1"/>
</dbReference>
<dbReference type="STRING" id="7739.C3ZBV6"/>
<dbReference type="InterPro" id="IPR001870">
    <property type="entry name" value="B30.2/SPRY"/>
</dbReference>
<dbReference type="SUPFAM" id="SSF49899">
    <property type="entry name" value="Concanavalin A-like lectins/glucanases"/>
    <property type="match status" value="1"/>
</dbReference>
<gene>
    <name evidence="2" type="ORF">BRAFLDRAFT_201160</name>
</gene>
<sequence length="153" mass="17194">FQLDPESAHRLLLLSNGNMSIKCDVNGRRPIKTHKDRFSGLSTAALGNISIRCGQHYWECDVRDCASYRVGVAYFDTPRAKLIGGSESSWVFHRSGCISSAITGDVKHNVPQCSPNVLGVFLDYDKGLLSFLDVEREEHIYTFHTKFLQPVYP</sequence>
<feature type="non-terminal residue" evidence="2">
    <location>
        <position position="153"/>
    </location>
</feature>
<feature type="non-terminal residue" evidence="2">
    <location>
        <position position="1"/>
    </location>
</feature>
<feature type="domain" description="B30.2/SPRY" evidence="1">
    <location>
        <begin position="1"/>
        <end position="153"/>
    </location>
</feature>
<dbReference type="EMBL" id="GG666603">
    <property type="protein sequence ID" value="EEN50343.1"/>
    <property type="molecule type" value="Genomic_DNA"/>
</dbReference>
<evidence type="ECO:0000313" key="2">
    <source>
        <dbReference type="EMBL" id="EEN50343.1"/>
    </source>
</evidence>
<dbReference type="Pfam" id="PF00622">
    <property type="entry name" value="SPRY"/>
    <property type="match status" value="1"/>
</dbReference>
<dbReference type="PANTHER" id="PTHR24099">
    <property type="entry name" value="E3 UBIQUITIN-PROTEIN LIGASE TRIM36-RELATED"/>
    <property type="match status" value="1"/>
</dbReference>
<dbReference type="InterPro" id="IPR013320">
    <property type="entry name" value="ConA-like_dom_sf"/>
</dbReference>
<dbReference type="InterPro" id="IPR050617">
    <property type="entry name" value="E3_ligase_FN3/SPRY"/>
</dbReference>
<dbReference type="PRINTS" id="PR01407">
    <property type="entry name" value="BUTYPHLNCDUF"/>
</dbReference>
<name>C3ZBV6_BRAFL</name>
<dbReference type="eggNOG" id="KOG2177">
    <property type="taxonomic scope" value="Eukaryota"/>
</dbReference>
<dbReference type="InterPro" id="IPR043136">
    <property type="entry name" value="B30.2/SPRY_sf"/>
</dbReference>
<dbReference type="PROSITE" id="PS50188">
    <property type="entry name" value="B302_SPRY"/>
    <property type="match status" value="1"/>
</dbReference>
<dbReference type="InterPro" id="IPR003877">
    <property type="entry name" value="SPRY_dom"/>
</dbReference>
<proteinExistence type="predicted"/>
<reference evidence="2" key="1">
    <citation type="journal article" date="2008" name="Nature">
        <title>The amphioxus genome and the evolution of the chordate karyotype.</title>
        <authorList>
            <consortium name="US DOE Joint Genome Institute (JGI-PGF)"/>
            <person name="Putnam N.H."/>
            <person name="Butts T."/>
            <person name="Ferrier D.E.K."/>
            <person name="Furlong R.F."/>
            <person name="Hellsten U."/>
            <person name="Kawashima T."/>
            <person name="Robinson-Rechavi M."/>
            <person name="Shoguchi E."/>
            <person name="Terry A."/>
            <person name="Yu J.-K."/>
            <person name="Benito-Gutierrez E.L."/>
            <person name="Dubchak I."/>
            <person name="Garcia-Fernandez J."/>
            <person name="Gibson-Brown J.J."/>
            <person name="Grigoriev I.V."/>
            <person name="Horton A.C."/>
            <person name="de Jong P.J."/>
            <person name="Jurka J."/>
            <person name="Kapitonov V.V."/>
            <person name="Kohara Y."/>
            <person name="Kuroki Y."/>
            <person name="Lindquist E."/>
            <person name="Lucas S."/>
            <person name="Osoegawa K."/>
            <person name="Pennacchio L.A."/>
            <person name="Salamov A.A."/>
            <person name="Satou Y."/>
            <person name="Sauka-Spengler T."/>
            <person name="Schmutz J."/>
            <person name="Shin-I T."/>
            <person name="Toyoda A."/>
            <person name="Bronner-Fraser M."/>
            <person name="Fujiyama A."/>
            <person name="Holland L.Z."/>
            <person name="Holland P.W.H."/>
            <person name="Satoh N."/>
            <person name="Rokhsar D.S."/>
        </authorList>
    </citation>
    <scope>NUCLEOTIDE SEQUENCE [LARGE SCALE GENOMIC DNA]</scope>
    <source>
        <strain evidence="2">S238N-H82</strain>
        <tissue evidence="2">Testes</tissue>
    </source>
</reference>
<dbReference type="InterPro" id="IPR003879">
    <property type="entry name" value="Butyrophylin_SPRY"/>
</dbReference>
<accession>C3ZBV6</accession>